<evidence type="ECO:0000256" key="10">
    <source>
        <dbReference type="ARBA" id="ARBA00022840"/>
    </source>
</evidence>
<keyword evidence="8" id="KW-0547">Nucleotide-binding</keyword>
<gene>
    <name evidence="15" type="ORF">METZ01_LOCUS461805</name>
</gene>
<dbReference type="UniPathway" id="UPA00138"/>
<keyword evidence="9" id="KW-0418">Kinase</keyword>
<dbReference type="PANTHER" id="PTHR43030">
    <property type="entry name" value="PHOSPHOENOLPYRUVATE SYNTHASE"/>
    <property type="match status" value="1"/>
</dbReference>
<dbReference type="GO" id="GO:0046872">
    <property type="term" value="F:metal ion binding"/>
    <property type="evidence" value="ECO:0007669"/>
    <property type="project" value="UniProtKB-KW"/>
</dbReference>
<dbReference type="PANTHER" id="PTHR43030:SF1">
    <property type="entry name" value="PHOSPHOENOLPYRUVATE SYNTHASE"/>
    <property type="match status" value="1"/>
</dbReference>
<evidence type="ECO:0000256" key="4">
    <source>
        <dbReference type="ARBA" id="ARBA00007837"/>
    </source>
</evidence>
<dbReference type="GO" id="GO:0006094">
    <property type="term" value="P:gluconeogenesis"/>
    <property type="evidence" value="ECO:0007669"/>
    <property type="project" value="UniProtKB-UniPathway"/>
</dbReference>
<dbReference type="EC" id="2.7.9.2" evidence="5"/>
<evidence type="ECO:0000256" key="7">
    <source>
        <dbReference type="ARBA" id="ARBA00022723"/>
    </source>
</evidence>
<dbReference type="InterPro" id="IPR002192">
    <property type="entry name" value="PPDK_AMP/ATP-bd"/>
</dbReference>
<evidence type="ECO:0000256" key="12">
    <source>
        <dbReference type="ARBA" id="ARBA00033470"/>
    </source>
</evidence>
<evidence type="ECO:0000313" key="15">
    <source>
        <dbReference type="EMBL" id="SVE08951.1"/>
    </source>
</evidence>
<comment type="similarity">
    <text evidence="4">Belongs to the PEP-utilizing enzyme family.</text>
</comment>
<comment type="cofactor">
    <cofactor evidence="1">
        <name>Mg(2+)</name>
        <dbReference type="ChEBI" id="CHEBI:18420"/>
    </cofactor>
</comment>
<dbReference type="GO" id="GO:0008986">
    <property type="term" value="F:pyruvate, water dikinase activity"/>
    <property type="evidence" value="ECO:0007669"/>
    <property type="project" value="UniProtKB-EC"/>
</dbReference>
<evidence type="ECO:0000256" key="1">
    <source>
        <dbReference type="ARBA" id="ARBA00001946"/>
    </source>
</evidence>
<dbReference type="Gene3D" id="3.30.470.20">
    <property type="entry name" value="ATP-grasp fold, B domain"/>
    <property type="match status" value="1"/>
</dbReference>
<feature type="domain" description="Pyruvate phosphate dikinase AMP/ATP-binding" evidence="14">
    <location>
        <begin position="1"/>
        <end position="249"/>
    </location>
</feature>
<reference evidence="15" key="1">
    <citation type="submission" date="2018-05" db="EMBL/GenBank/DDBJ databases">
        <authorList>
            <person name="Lanie J.A."/>
            <person name="Ng W.-L."/>
            <person name="Kazmierczak K.M."/>
            <person name="Andrzejewski T.M."/>
            <person name="Davidsen T.M."/>
            <person name="Wayne K.J."/>
            <person name="Tettelin H."/>
            <person name="Glass J.I."/>
            <person name="Rusch D."/>
            <person name="Podicherti R."/>
            <person name="Tsui H.-C.T."/>
            <person name="Winkler M.E."/>
        </authorList>
    </citation>
    <scope>NUCLEOTIDE SEQUENCE</scope>
</reference>
<evidence type="ECO:0000256" key="3">
    <source>
        <dbReference type="ARBA" id="ARBA00004742"/>
    </source>
</evidence>
<dbReference type="FunFam" id="3.30.1490.20:FF:000010">
    <property type="entry name" value="Phosphoenolpyruvate synthase"/>
    <property type="match status" value="1"/>
</dbReference>
<dbReference type="Pfam" id="PF01326">
    <property type="entry name" value="PPDK_N"/>
    <property type="match status" value="1"/>
</dbReference>
<dbReference type="InterPro" id="IPR006319">
    <property type="entry name" value="PEP_synth"/>
</dbReference>
<evidence type="ECO:0000256" key="6">
    <source>
        <dbReference type="ARBA" id="ARBA00022679"/>
    </source>
</evidence>
<dbReference type="AlphaFoldDB" id="A0A383AN02"/>
<evidence type="ECO:0000256" key="5">
    <source>
        <dbReference type="ARBA" id="ARBA00011996"/>
    </source>
</evidence>
<dbReference type="Gene3D" id="3.30.1490.20">
    <property type="entry name" value="ATP-grasp fold, A domain"/>
    <property type="match status" value="1"/>
</dbReference>
<keyword evidence="11" id="KW-0460">Magnesium</keyword>
<dbReference type="GO" id="GO:0005524">
    <property type="term" value="F:ATP binding"/>
    <property type="evidence" value="ECO:0007669"/>
    <property type="project" value="UniProtKB-KW"/>
</dbReference>
<evidence type="ECO:0000256" key="8">
    <source>
        <dbReference type="ARBA" id="ARBA00022741"/>
    </source>
</evidence>
<evidence type="ECO:0000256" key="11">
    <source>
        <dbReference type="ARBA" id="ARBA00022842"/>
    </source>
</evidence>
<keyword evidence="6" id="KW-0808">Transferase</keyword>
<comment type="function">
    <text evidence="2">Catalyzes the phosphorylation of pyruvate to phosphoenolpyruvate.</text>
</comment>
<evidence type="ECO:0000256" key="9">
    <source>
        <dbReference type="ARBA" id="ARBA00022777"/>
    </source>
</evidence>
<protein>
    <recommendedName>
        <fullName evidence="5">pyruvate, water dikinase</fullName>
        <ecNumber evidence="5">2.7.9.2</ecNumber>
    </recommendedName>
    <alternativeName>
        <fullName evidence="12">Pyruvate, water dikinase</fullName>
    </alternativeName>
</protein>
<evidence type="ECO:0000256" key="2">
    <source>
        <dbReference type="ARBA" id="ARBA00002988"/>
    </source>
</evidence>
<comment type="catalytic activity">
    <reaction evidence="13">
        <text>pyruvate + ATP + H2O = phosphoenolpyruvate + AMP + phosphate + 2 H(+)</text>
        <dbReference type="Rhea" id="RHEA:11364"/>
        <dbReference type="ChEBI" id="CHEBI:15361"/>
        <dbReference type="ChEBI" id="CHEBI:15377"/>
        <dbReference type="ChEBI" id="CHEBI:15378"/>
        <dbReference type="ChEBI" id="CHEBI:30616"/>
        <dbReference type="ChEBI" id="CHEBI:43474"/>
        <dbReference type="ChEBI" id="CHEBI:58702"/>
        <dbReference type="ChEBI" id="CHEBI:456215"/>
        <dbReference type="EC" id="2.7.9.2"/>
    </reaction>
</comment>
<name>A0A383AN02_9ZZZZ</name>
<organism evidence="15">
    <name type="scientific">marine metagenome</name>
    <dbReference type="NCBI Taxonomy" id="408172"/>
    <lineage>
        <taxon>unclassified sequences</taxon>
        <taxon>metagenomes</taxon>
        <taxon>ecological metagenomes</taxon>
    </lineage>
</organism>
<sequence length="250" mass="27928">VGGKNASLGEMMHHFNELNLNLPPGYALTTEAHKDFINENELGTYIQNILKKKDLRDIKELHVIGQSIRKKILSSQLSKSIKEASAIAWHNLKRNTDQSFSVAVRSSATAEDLPNASFAGQQESYLNISNVDEINKAILSVYASLFTNRAISYREHNNFDHNQVSMAICIQQMVRSDLSSSGVMFTVDAESGCKDLIVINSSFGLGESIVQGLVNPDEFYLFKPSLRKNKLPIIRKNMGNKTTKMIFTKD</sequence>
<keyword evidence="10" id="KW-0067">ATP-binding</keyword>
<feature type="non-terminal residue" evidence="15">
    <location>
        <position position="1"/>
    </location>
</feature>
<comment type="pathway">
    <text evidence="3">Carbohydrate biosynthesis; gluconeogenesis.</text>
</comment>
<feature type="non-terminal residue" evidence="15">
    <location>
        <position position="250"/>
    </location>
</feature>
<dbReference type="InterPro" id="IPR013815">
    <property type="entry name" value="ATP_grasp_subdomain_1"/>
</dbReference>
<keyword evidence="7" id="KW-0479">Metal-binding</keyword>
<evidence type="ECO:0000259" key="14">
    <source>
        <dbReference type="Pfam" id="PF01326"/>
    </source>
</evidence>
<dbReference type="SUPFAM" id="SSF56059">
    <property type="entry name" value="Glutathione synthetase ATP-binding domain-like"/>
    <property type="match status" value="1"/>
</dbReference>
<proteinExistence type="inferred from homology"/>
<accession>A0A383AN02</accession>
<dbReference type="EMBL" id="UINC01193365">
    <property type="protein sequence ID" value="SVE08951.1"/>
    <property type="molecule type" value="Genomic_DNA"/>
</dbReference>
<evidence type="ECO:0000256" key="13">
    <source>
        <dbReference type="ARBA" id="ARBA00047700"/>
    </source>
</evidence>